<evidence type="ECO:0000256" key="1">
    <source>
        <dbReference type="SAM" id="Phobius"/>
    </source>
</evidence>
<dbReference type="EMBL" id="DXGI01000315">
    <property type="protein sequence ID" value="HIW79107.1"/>
    <property type="molecule type" value="Genomic_DNA"/>
</dbReference>
<keyword evidence="1" id="KW-0472">Membrane</keyword>
<sequence length="71" mass="7937">MESKTPSPNTGTRGEKDYQPFLFLLLGIILYSMAEKSRRRSLPNSFLPRLSDYYGMLPLPLAPPSSFSPAS</sequence>
<accession>A0A9D1U951</accession>
<protein>
    <submittedName>
        <fullName evidence="2">Uncharacterized protein</fullName>
    </submittedName>
</protein>
<dbReference type="AlphaFoldDB" id="A0A9D1U951"/>
<dbReference type="Proteomes" id="UP000824264">
    <property type="component" value="Unassembled WGS sequence"/>
</dbReference>
<name>A0A9D1U951_9BACT</name>
<keyword evidence="1" id="KW-0812">Transmembrane</keyword>
<comment type="caution">
    <text evidence="2">The sequence shown here is derived from an EMBL/GenBank/DDBJ whole genome shotgun (WGS) entry which is preliminary data.</text>
</comment>
<gene>
    <name evidence="2" type="ORF">H9874_08195</name>
</gene>
<reference evidence="2" key="2">
    <citation type="submission" date="2021-04" db="EMBL/GenBank/DDBJ databases">
        <authorList>
            <person name="Gilroy R."/>
        </authorList>
    </citation>
    <scope>NUCLEOTIDE SEQUENCE</scope>
    <source>
        <strain evidence="2">ChiSxjej5B17-1746</strain>
    </source>
</reference>
<feature type="transmembrane region" description="Helical" evidence="1">
    <location>
        <begin position="18"/>
        <end position="34"/>
    </location>
</feature>
<organism evidence="2 3">
    <name type="scientific">Candidatus Bilophila faecipullorum</name>
    <dbReference type="NCBI Taxonomy" id="2838482"/>
    <lineage>
        <taxon>Bacteria</taxon>
        <taxon>Pseudomonadati</taxon>
        <taxon>Thermodesulfobacteriota</taxon>
        <taxon>Desulfovibrionia</taxon>
        <taxon>Desulfovibrionales</taxon>
        <taxon>Desulfovibrionaceae</taxon>
        <taxon>Bilophila</taxon>
    </lineage>
</organism>
<evidence type="ECO:0000313" key="3">
    <source>
        <dbReference type="Proteomes" id="UP000824264"/>
    </source>
</evidence>
<proteinExistence type="predicted"/>
<reference evidence="2" key="1">
    <citation type="journal article" date="2021" name="PeerJ">
        <title>Extensive microbial diversity within the chicken gut microbiome revealed by metagenomics and culture.</title>
        <authorList>
            <person name="Gilroy R."/>
            <person name="Ravi A."/>
            <person name="Getino M."/>
            <person name="Pursley I."/>
            <person name="Horton D.L."/>
            <person name="Alikhan N.F."/>
            <person name="Baker D."/>
            <person name="Gharbi K."/>
            <person name="Hall N."/>
            <person name="Watson M."/>
            <person name="Adriaenssens E.M."/>
            <person name="Foster-Nyarko E."/>
            <person name="Jarju S."/>
            <person name="Secka A."/>
            <person name="Antonio M."/>
            <person name="Oren A."/>
            <person name="Chaudhuri R.R."/>
            <person name="La Ragione R."/>
            <person name="Hildebrand F."/>
            <person name="Pallen M.J."/>
        </authorList>
    </citation>
    <scope>NUCLEOTIDE SEQUENCE</scope>
    <source>
        <strain evidence="2">ChiSxjej5B17-1746</strain>
    </source>
</reference>
<evidence type="ECO:0000313" key="2">
    <source>
        <dbReference type="EMBL" id="HIW79107.1"/>
    </source>
</evidence>
<keyword evidence="1" id="KW-1133">Transmembrane helix</keyword>